<dbReference type="InterPro" id="IPR002156">
    <property type="entry name" value="RNaseH_domain"/>
</dbReference>
<evidence type="ECO:0000313" key="3">
    <source>
        <dbReference type="Proteomes" id="UP001231189"/>
    </source>
</evidence>
<evidence type="ECO:0000259" key="1">
    <source>
        <dbReference type="Pfam" id="PF13456"/>
    </source>
</evidence>
<comment type="caution">
    <text evidence="2">The sequence shown here is derived from an EMBL/GenBank/DDBJ whole genome shotgun (WGS) entry which is preliminary data.</text>
</comment>
<dbReference type="EMBL" id="JAUUTY010000006">
    <property type="protein sequence ID" value="KAK1614155.1"/>
    <property type="molecule type" value="Genomic_DNA"/>
</dbReference>
<dbReference type="CDD" id="cd06222">
    <property type="entry name" value="RNase_H_like"/>
    <property type="match status" value="1"/>
</dbReference>
<accession>A0AAD8R4X3</accession>
<protein>
    <recommendedName>
        <fullName evidence="1">RNase H type-1 domain-containing protein</fullName>
    </recommendedName>
</protein>
<dbReference type="PANTHER" id="PTHR47074:SF11">
    <property type="entry name" value="REVERSE TRANSCRIPTASE-LIKE PROTEIN"/>
    <property type="match status" value="1"/>
</dbReference>
<feature type="domain" description="RNase H type-1" evidence="1">
    <location>
        <begin position="118"/>
        <end position="189"/>
    </location>
</feature>
<dbReference type="InterPro" id="IPR044730">
    <property type="entry name" value="RNase_H-like_dom_plant"/>
</dbReference>
<name>A0AAD8R4X3_LOLMU</name>
<dbReference type="GO" id="GO:0003676">
    <property type="term" value="F:nucleic acid binding"/>
    <property type="evidence" value="ECO:0007669"/>
    <property type="project" value="InterPro"/>
</dbReference>
<evidence type="ECO:0000313" key="2">
    <source>
        <dbReference type="EMBL" id="KAK1614155.1"/>
    </source>
</evidence>
<dbReference type="PANTHER" id="PTHR47074">
    <property type="entry name" value="BNAC02G40300D PROTEIN"/>
    <property type="match status" value="1"/>
</dbReference>
<dbReference type="Pfam" id="PF13456">
    <property type="entry name" value="RVT_3"/>
    <property type="match status" value="1"/>
</dbReference>
<proteinExistence type="predicted"/>
<dbReference type="Proteomes" id="UP001231189">
    <property type="component" value="Unassembled WGS sequence"/>
</dbReference>
<dbReference type="Gene3D" id="3.30.420.10">
    <property type="entry name" value="Ribonuclease H-like superfamily/Ribonuclease H"/>
    <property type="match status" value="1"/>
</dbReference>
<gene>
    <name evidence="2" type="ORF">QYE76_019672</name>
</gene>
<dbReference type="InterPro" id="IPR036397">
    <property type="entry name" value="RNaseH_sf"/>
</dbReference>
<dbReference type="InterPro" id="IPR052929">
    <property type="entry name" value="RNase_H-like_EbsB-rel"/>
</dbReference>
<dbReference type="AlphaFoldDB" id="A0AAD8R4X3"/>
<dbReference type="GO" id="GO:0004523">
    <property type="term" value="F:RNA-DNA hybrid ribonuclease activity"/>
    <property type="evidence" value="ECO:0007669"/>
    <property type="project" value="InterPro"/>
</dbReference>
<reference evidence="2" key="1">
    <citation type="submission" date="2023-07" db="EMBL/GenBank/DDBJ databases">
        <title>A chromosome-level genome assembly of Lolium multiflorum.</title>
        <authorList>
            <person name="Chen Y."/>
            <person name="Copetti D."/>
            <person name="Kolliker R."/>
            <person name="Studer B."/>
        </authorList>
    </citation>
    <scope>NUCLEOTIDE SEQUENCE</scope>
    <source>
        <strain evidence="2">02402/16</strain>
        <tissue evidence="2">Leaf</tissue>
    </source>
</reference>
<organism evidence="2 3">
    <name type="scientific">Lolium multiflorum</name>
    <name type="common">Italian ryegrass</name>
    <name type="synonym">Lolium perenne subsp. multiflorum</name>
    <dbReference type="NCBI Taxonomy" id="4521"/>
    <lineage>
        <taxon>Eukaryota</taxon>
        <taxon>Viridiplantae</taxon>
        <taxon>Streptophyta</taxon>
        <taxon>Embryophyta</taxon>
        <taxon>Tracheophyta</taxon>
        <taxon>Spermatophyta</taxon>
        <taxon>Magnoliopsida</taxon>
        <taxon>Liliopsida</taxon>
        <taxon>Poales</taxon>
        <taxon>Poaceae</taxon>
        <taxon>BOP clade</taxon>
        <taxon>Pooideae</taxon>
        <taxon>Poodae</taxon>
        <taxon>Poeae</taxon>
        <taxon>Poeae Chloroplast Group 2 (Poeae type)</taxon>
        <taxon>Loliodinae</taxon>
        <taxon>Loliinae</taxon>
        <taxon>Lolium</taxon>
    </lineage>
</organism>
<keyword evidence="3" id="KW-1185">Reference proteome</keyword>
<sequence length="189" mass="21000">MRNVWSLPEENEFRYTRPDWLLILLSNAANESHPLILMVLWRAWHLRNNIIHEYGKCTIEASAIFQQNYMDTLNCVGTGESSKGKGAQASSALQVHEHLNDGQVPSWSPPGVGRQKMNVDASFIKESNEGFMAVVITNHLGTVLCSMSQKLKKCADGEEAEALALLHGLRLCVQHGFSPEVVETDRAAV</sequence>